<dbReference type="AlphaFoldDB" id="A0A1E5FS08"/>
<dbReference type="CDD" id="cd08586">
    <property type="entry name" value="PI-PLCc_BcPLC_like"/>
    <property type="match status" value="1"/>
</dbReference>
<feature type="domain" description="Phosphatidylinositol-specific phospholipase C X" evidence="6">
    <location>
        <begin position="33"/>
        <end position="176"/>
    </location>
</feature>
<dbReference type="PANTHER" id="PTHR13593">
    <property type="match status" value="1"/>
</dbReference>
<name>A0A1E5FS08_VIBSP</name>
<protein>
    <recommendedName>
        <fullName evidence="3">1-phosphatidylinositol phosphodiesterase</fullName>
        <ecNumber evidence="2">4.6.1.13</ecNumber>
    </recommendedName>
    <alternativeName>
        <fullName evidence="4">Phosphatidylinositol diacylglycerol-lyase</fullName>
    </alternativeName>
    <alternativeName>
        <fullName evidence="5">Phosphatidylinositol-specific phospholipase C</fullName>
    </alternativeName>
</protein>
<dbReference type="InterPro" id="IPR017946">
    <property type="entry name" value="PLC-like_Pdiesterase_TIM-brl"/>
</dbReference>
<dbReference type="GO" id="GO:0008081">
    <property type="term" value="F:phosphoric diester hydrolase activity"/>
    <property type="evidence" value="ECO:0007669"/>
    <property type="project" value="InterPro"/>
</dbReference>
<dbReference type="SMART" id="SM00148">
    <property type="entry name" value="PLCXc"/>
    <property type="match status" value="1"/>
</dbReference>
<dbReference type="GO" id="GO:0004436">
    <property type="term" value="F:phosphatidylinositol diacylglycerol-lyase activity"/>
    <property type="evidence" value="ECO:0007669"/>
    <property type="project" value="UniProtKB-EC"/>
</dbReference>
<sequence length="338" mass="38213">MSFGDWFITKAQKYSISENNMADVSTKNWMSALDKNLTLDSISMPGTHDSGTQKALKGGARTQNFGIYDQLSDGIRFLDIRVKPNGLELDPLNIYHGDFSCGISFGDVLNDCLKFLSENPSESVVMLMNAATNSDKDIQTKFDEYLKQEKYKHLFYLEPRIPALHEAQSKIVLLRRFDGDEGIDLSNGWEKNATFTLTTPENQVFRIEDEYQQHDTHKKMATVHSSINRAMETPNDNAVHITYNSISLGGHSPYQYAWGGGFGKVDPKMNPGLTEFLAEQQKRKRFGIVVLDFYNNEEGHIDNRNAELIINANSGVDLKNSEYARSSSIIKEDHSYLV</sequence>
<evidence type="ECO:0000313" key="7">
    <source>
        <dbReference type="EMBL" id="OEF93222.1"/>
    </source>
</evidence>
<proteinExistence type="predicted"/>
<comment type="caution">
    <text evidence="7">The sequence shown here is derived from an EMBL/GenBank/DDBJ whole genome shotgun (WGS) entry which is preliminary data.</text>
</comment>
<dbReference type="InterPro" id="IPR051057">
    <property type="entry name" value="PI-PLC_domain"/>
</dbReference>
<organism evidence="7 8">
    <name type="scientific">Vibrio splendidus 12E03</name>
    <dbReference type="NCBI Taxonomy" id="1191305"/>
    <lineage>
        <taxon>Bacteria</taxon>
        <taxon>Pseudomonadati</taxon>
        <taxon>Pseudomonadota</taxon>
        <taxon>Gammaproteobacteria</taxon>
        <taxon>Vibrionales</taxon>
        <taxon>Vibrionaceae</taxon>
        <taxon>Vibrio</taxon>
    </lineage>
</organism>
<evidence type="ECO:0000256" key="3">
    <source>
        <dbReference type="ARBA" id="ARBA00019758"/>
    </source>
</evidence>
<dbReference type="SUPFAM" id="SSF51695">
    <property type="entry name" value="PLC-like phosphodiesterases"/>
    <property type="match status" value="1"/>
</dbReference>
<evidence type="ECO:0000256" key="1">
    <source>
        <dbReference type="ARBA" id="ARBA00001316"/>
    </source>
</evidence>
<dbReference type="PROSITE" id="PS50007">
    <property type="entry name" value="PIPLC_X_DOMAIN"/>
    <property type="match status" value="1"/>
</dbReference>
<dbReference type="OrthoDB" id="6672601at2"/>
<dbReference type="Gene3D" id="3.20.20.190">
    <property type="entry name" value="Phosphatidylinositol (PI) phosphodiesterase"/>
    <property type="match status" value="1"/>
</dbReference>
<reference evidence="7 8" key="1">
    <citation type="journal article" date="2012" name="Science">
        <title>Ecological populations of bacteria act as socially cohesive units of antibiotic production and resistance.</title>
        <authorList>
            <person name="Cordero O.X."/>
            <person name="Wildschutte H."/>
            <person name="Kirkup B."/>
            <person name="Proehl S."/>
            <person name="Ngo L."/>
            <person name="Hussain F."/>
            <person name="Le Roux F."/>
            <person name="Mincer T."/>
            <person name="Polz M.F."/>
        </authorList>
    </citation>
    <scope>NUCLEOTIDE SEQUENCE [LARGE SCALE GENOMIC DNA]</scope>
    <source>
        <strain evidence="7 8">12E03</strain>
    </source>
</reference>
<gene>
    <name evidence="7" type="ORF">A142_21455</name>
</gene>
<keyword evidence="7" id="KW-0456">Lyase</keyword>
<dbReference type="RefSeq" id="WP_019822660.1">
    <property type="nucleotide sequence ID" value="NZ_AJZD02000169.1"/>
</dbReference>
<evidence type="ECO:0000256" key="5">
    <source>
        <dbReference type="ARBA" id="ARBA00030782"/>
    </source>
</evidence>
<dbReference type="Proteomes" id="UP000094802">
    <property type="component" value="Unassembled WGS sequence"/>
</dbReference>
<evidence type="ECO:0000256" key="2">
    <source>
        <dbReference type="ARBA" id="ARBA00012581"/>
    </source>
</evidence>
<dbReference type="PANTHER" id="PTHR13593:SF113">
    <property type="entry name" value="SI:DKEY-266F7.9"/>
    <property type="match status" value="1"/>
</dbReference>
<dbReference type="Pfam" id="PF00388">
    <property type="entry name" value="PI-PLC-X"/>
    <property type="match status" value="1"/>
</dbReference>
<accession>A0A1E5FS08</accession>
<evidence type="ECO:0000313" key="8">
    <source>
        <dbReference type="Proteomes" id="UP000094802"/>
    </source>
</evidence>
<dbReference type="GO" id="GO:0006629">
    <property type="term" value="P:lipid metabolic process"/>
    <property type="evidence" value="ECO:0007669"/>
    <property type="project" value="InterPro"/>
</dbReference>
<dbReference type="EC" id="4.6.1.13" evidence="2"/>
<evidence type="ECO:0000259" key="6">
    <source>
        <dbReference type="SMART" id="SM00148"/>
    </source>
</evidence>
<comment type="catalytic activity">
    <reaction evidence="1">
        <text>a 1,2-diacyl-sn-glycero-3-phospho-(1D-myo-inositol) = 1D-myo-inositol 1,2-cyclic phosphate + a 1,2-diacyl-sn-glycerol</text>
        <dbReference type="Rhea" id="RHEA:17093"/>
        <dbReference type="ChEBI" id="CHEBI:17815"/>
        <dbReference type="ChEBI" id="CHEBI:57880"/>
        <dbReference type="ChEBI" id="CHEBI:58484"/>
        <dbReference type="EC" id="4.6.1.13"/>
    </reaction>
</comment>
<dbReference type="EMBL" id="AJZD02000169">
    <property type="protein sequence ID" value="OEF93222.1"/>
    <property type="molecule type" value="Genomic_DNA"/>
</dbReference>
<evidence type="ECO:0000256" key="4">
    <source>
        <dbReference type="ARBA" id="ARBA00030474"/>
    </source>
</evidence>
<dbReference type="InterPro" id="IPR000909">
    <property type="entry name" value="PLipase_C_PInositol-sp_X_dom"/>
</dbReference>